<protein>
    <recommendedName>
        <fullName evidence="5">Peptidase MA-like domain-containing protein</fullName>
    </recommendedName>
</protein>
<feature type="region of interest" description="Disordered" evidence="1">
    <location>
        <begin position="313"/>
        <end position="348"/>
    </location>
</feature>
<reference evidence="4" key="1">
    <citation type="submission" date="2019-10" db="EMBL/GenBank/DDBJ databases">
        <title>Lacipirellula parvula gen. nov., sp. nov., representing a lineage of planctomycetes widespread in freshwater anoxic habitats, and description of the family Lacipirellulaceae.</title>
        <authorList>
            <person name="Dedysh S.N."/>
            <person name="Kulichevskaya I.S."/>
            <person name="Beletsky A.V."/>
            <person name="Rakitin A.L."/>
            <person name="Mardanov A.V."/>
            <person name="Ivanova A.A."/>
            <person name="Saltykova V.X."/>
            <person name="Rijpstra W.I.C."/>
            <person name="Sinninghe Damste J.S."/>
            <person name="Ravin N.V."/>
        </authorList>
    </citation>
    <scope>NUCLEOTIDE SEQUENCE [LARGE SCALE GENOMIC DNA]</scope>
    <source>
        <strain evidence="4">PX69</strain>
    </source>
</reference>
<dbReference type="Proteomes" id="UP000326837">
    <property type="component" value="Chromosome"/>
</dbReference>
<organism evidence="3 4">
    <name type="scientific">Lacipirellula parvula</name>
    <dbReference type="NCBI Taxonomy" id="2650471"/>
    <lineage>
        <taxon>Bacteria</taxon>
        <taxon>Pseudomonadati</taxon>
        <taxon>Planctomycetota</taxon>
        <taxon>Planctomycetia</taxon>
        <taxon>Pirellulales</taxon>
        <taxon>Lacipirellulaceae</taxon>
        <taxon>Lacipirellula</taxon>
    </lineage>
</organism>
<dbReference type="EMBL" id="AP021861">
    <property type="protein sequence ID" value="BBO33516.1"/>
    <property type="molecule type" value="Genomic_DNA"/>
</dbReference>
<feature type="signal peptide" evidence="2">
    <location>
        <begin position="1"/>
        <end position="35"/>
    </location>
</feature>
<evidence type="ECO:0000256" key="2">
    <source>
        <dbReference type="SAM" id="SignalP"/>
    </source>
</evidence>
<keyword evidence="4" id="KW-1185">Reference proteome</keyword>
<dbReference type="KEGG" id="lpav:PLANPX_3128"/>
<evidence type="ECO:0000313" key="3">
    <source>
        <dbReference type="EMBL" id="BBO33516.1"/>
    </source>
</evidence>
<evidence type="ECO:0008006" key="5">
    <source>
        <dbReference type="Google" id="ProtNLM"/>
    </source>
</evidence>
<feature type="chain" id="PRO_5024834209" description="Peptidase MA-like domain-containing protein" evidence="2">
    <location>
        <begin position="36"/>
        <end position="348"/>
    </location>
</feature>
<dbReference type="AlphaFoldDB" id="A0A5K7XGV1"/>
<gene>
    <name evidence="3" type="ORF">PLANPX_3128</name>
</gene>
<name>A0A5K7XGV1_9BACT</name>
<sequence length="348" mass="38386">MDAQVSRSPRRLIALSLLAAVAACLPTLGANLAHAAGYRTVNFTVDAPTPQLAKEIGDSAEVWRRDLAKEWLGKELPRWSQPCPIKATVAPHLGAGGATSFVFNQGQVYDWRMNIQGSRERVLDSVLPHEITHTIFATHFRQPLPRWADEGACTTVEHHSEIQKQERMLIDFLKTKRGIRFDEMFAMTEYPADVLPLYAQGHSLSQFLISQRGKQVFLNFLADGMRTNDWRAAIQSHYEYEHLLSLQNSWMDWVRAGRPPLQLVGGGGTMLASAQVPAPAQQSVSNGASATITPTPNPVGNVAARPQSVYGESTNWVPARNSQPVTSTAGYESGRPIMMSGGRENVMR</sequence>
<feature type="compositionally biased region" description="Polar residues" evidence="1">
    <location>
        <begin position="313"/>
        <end position="330"/>
    </location>
</feature>
<proteinExistence type="predicted"/>
<evidence type="ECO:0000313" key="4">
    <source>
        <dbReference type="Proteomes" id="UP000326837"/>
    </source>
</evidence>
<dbReference type="PROSITE" id="PS51257">
    <property type="entry name" value="PROKAR_LIPOPROTEIN"/>
    <property type="match status" value="1"/>
</dbReference>
<accession>A0A5K7XGV1</accession>
<evidence type="ECO:0000256" key="1">
    <source>
        <dbReference type="SAM" id="MobiDB-lite"/>
    </source>
</evidence>
<keyword evidence="2" id="KW-0732">Signal</keyword>